<gene>
    <name evidence="12" type="ORF">ANN_10918</name>
</gene>
<evidence type="ECO:0000259" key="10">
    <source>
        <dbReference type="Pfam" id="PF16905"/>
    </source>
</evidence>
<name>A0ABQ8T499_PERAM</name>
<keyword evidence="13" id="KW-1185">Reference proteome</keyword>
<proteinExistence type="predicted"/>
<keyword evidence="8" id="KW-0407">Ion channel</keyword>
<accession>A0ABQ8T499</accession>
<evidence type="ECO:0000313" key="12">
    <source>
        <dbReference type="EMBL" id="KAJ4441068.1"/>
    </source>
</evidence>
<keyword evidence="9" id="KW-1133">Transmembrane helix</keyword>
<dbReference type="Pfam" id="PF16905">
    <property type="entry name" value="GPHH"/>
    <property type="match status" value="1"/>
</dbReference>
<keyword evidence="9" id="KW-0812">Transmembrane</keyword>
<keyword evidence="2" id="KW-0813">Transport</keyword>
<evidence type="ECO:0000256" key="7">
    <source>
        <dbReference type="ARBA" id="ARBA00023136"/>
    </source>
</evidence>
<evidence type="ECO:0000256" key="4">
    <source>
        <dbReference type="ARBA" id="ARBA00022737"/>
    </source>
</evidence>
<protein>
    <submittedName>
        <fullName evidence="12">Uncharacterized protein</fullName>
    </submittedName>
</protein>
<dbReference type="Pfam" id="PF24609">
    <property type="entry name" value="IQ_SCN5A_C"/>
    <property type="match status" value="1"/>
</dbReference>
<feature type="domain" description="Voltage-dependent L-type calcium channel IQ-associated" evidence="10">
    <location>
        <begin position="228"/>
        <end position="275"/>
    </location>
</feature>
<evidence type="ECO:0000259" key="11">
    <source>
        <dbReference type="Pfam" id="PF24609"/>
    </source>
</evidence>
<feature type="transmembrane region" description="Helical" evidence="9">
    <location>
        <begin position="117"/>
        <end position="140"/>
    </location>
</feature>
<keyword evidence="7 9" id="KW-0472">Membrane</keyword>
<dbReference type="InterPro" id="IPR031649">
    <property type="entry name" value="GPHH_dom"/>
</dbReference>
<comment type="subcellular location">
    <subcellularLocation>
        <location evidence="1">Cell membrane</location>
    </subcellularLocation>
</comment>
<evidence type="ECO:0000256" key="9">
    <source>
        <dbReference type="SAM" id="Phobius"/>
    </source>
</evidence>
<organism evidence="12 13">
    <name type="scientific">Periplaneta americana</name>
    <name type="common">American cockroach</name>
    <name type="synonym">Blatta americana</name>
    <dbReference type="NCBI Taxonomy" id="6978"/>
    <lineage>
        <taxon>Eukaryota</taxon>
        <taxon>Metazoa</taxon>
        <taxon>Ecdysozoa</taxon>
        <taxon>Arthropoda</taxon>
        <taxon>Hexapoda</taxon>
        <taxon>Insecta</taxon>
        <taxon>Pterygota</taxon>
        <taxon>Neoptera</taxon>
        <taxon>Polyneoptera</taxon>
        <taxon>Dictyoptera</taxon>
        <taxon>Blattodea</taxon>
        <taxon>Blattoidea</taxon>
        <taxon>Blattidae</taxon>
        <taxon>Blattinae</taxon>
        <taxon>Periplaneta</taxon>
    </lineage>
</organism>
<keyword evidence="3" id="KW-1003">Cell membrane</keyword>
<keyword evidence="4" id="KW-0677">Repeat</keyword>
<reference evidence="12 13" key="1">
    <citation type="journal article" date="2022" name="Allergy">
        <title>Genome assembly and annotation of Periplaneta americana reveal a comprehensive cockroach allergen profile.</title>
        <authorList>
            <person name="Wang L."/>
            <person name="Xiong Q."/>
            <person name="Saelim N."/>
            <person name="Wang L."/>
            <person name="Nong W."/>
            <person name="Wan A.T."/>
            <person name="Shi M."/>
            <person name="Liu X."/>
            <person name="Cao Q."/>
            <person name="Hui J.H.L."/>
            <person name="Sookrung N."/>
            <person name="Leung T.F."/>
            <person name="Tungtrongchitr A."/>
            <person name="Tsui S.K.W."/>
        </authorList>
    </citation>
    <scope>NUCLEOTIDE SEQUENCE [LARGE SCALE GENOMIC DNA]</scope>
    <source>
        <strain evidence="12">PWHHKU_190912</strain>
    </source>
</reference>
<dbReference type="InterPro" id="IPR058542">
    <property type="entry name" value="IQ_SCN5A_C"/>
</dbReference>
<evidence type="ECO:0000256" key="5">
    <source>
        <dbReference type="ARBA" id="ARBA00022882"/>
    </source>
</evidence>
<dbReference type="PANTHER" id="PTHR10037:SF288">
    <property type="entry name" value="SODIUM CHANNEL PROTEIN PARA"/>
    <property type="match status" value="1"/>
</dbReference>
<dbReference type="Gene3D" id="1.10.238.10">
    <property type="entry name" value="EF-hand"/>
    <property type="match status" value="1"/>
</dbReference>
<evidence type="ECO:0000256" key="8">
    <source>
        <dbReference type="ARBA" id="ARBA00023303"/>
    </source>
</evidence>
<dbReference type="InterPro" id="IPR043203">
    <property type="entry name" value="VGCC_Ca_Na"/>
</dbReference>
<evidence type="ECO:0000313" key="13">
    <source>
        <dbReference type="Proteomes" id="UP001148838"/>
    </source>
</evidence>
<evidence type="ECO:0000256" key="3">
    <source>
        <dbReference type="ARBA" id="ARBA00022475"/>
    </source>
</evidence>
<evidence type="ECO:0000256" key="2">
    <source>
        <dbReference type="ARBA" id="ARBA00022448"/>
    </source>
</evidence>
<dbReference type="EMBL" id="JAJSOF020000015">
    <property type="protein sequence ID" value="KAJ4441068.1"/>
    <property type="molecule type" value="Genomic_DNA"/>
</dbReference>
<dbReference type="Proteomes" id="UP001148838">
    <property type="component" value="Unassembled WGS sequence"/>
</dbReference>
<sequence length="348" mass="39902">MLTQHPIDHAVTSGKVLGRCLNTSALRCPHRKNCRVQGLVIVLARGRRHVKKLNVRETSVSGLGEKSDLCERWLRPAETIPAGWDGVYFAIANEEDCRAPDHELGYPGNCGSRALGIAYLVSYLIITCLVVINMYAAVILDYVLEIPPYRTVAVDSTNSFGDDKNNSNLRAAFVKGNQKFDLLCLKKQLSAYVRDFLNIRLRNRWIGRIEDVYEDSKEGLTDDDYDMFFEVWQQFDPEATQYIRYDQLSELLEALQPPLQVQKPNKYKILSMNIPICKDDHIFYKDVLEALVKDVFSRRGSPVEAGDVQVPNVDEAEYKPVSSTLQRQREEYCVRLIQNAWRKHKQQN</sequence>
<dbReference type="PANTHER" id="PTHR10037">
    <property type="entry name" value="VOLTAGE-GATED CATION CHANNEL CALCIUM AND SODIUM"/>
    <property type="match status" value="1"/>
</dbReference>
<feature type="domain" description="SCN5A-like C-terminal IQ motif" evidence="11">
    <location>
        <begin position="323"/>
        <end position="345"/>
    </location>
</feature>
<keyword evidence="5" id="KW-0851">Voltage-gated channel</keyword>
<comment type="caution">
    <text evidence="12">The sequence shown here is derived from an EMBL/GenBank/DDBJ whole genome shotgun (WGS) entry which is preliminary data.</text>
</comment>
<evidence type="ECO:0000256" key="1">
    <source>
        <dbReference type="ARBA" id="ARBA00004236"/>
    </source>
</evidence>
<evidence type="ECO:0000256" key="6">
    <source>
        <dbReference type="ARBA" id="ARBA00023065"/>
    </source>
</evidence>
<keyword evidence="6" id="KW-0406">Ion transport</keyword>